<evidence type="ECO:0000256" key="1">
    <source>
        <dbReference type="ARBA" id="ARBA00022737"/>
    </source>
</evidence>
<feature type="repeat" description="ANK" evidence="2">
    <location>
        <begin position="555"/>
        <end position="587"/>
    </location>
</feature>
<keyword evidence="2" id="KW-0040">ANK repeat</keyword>
<feature type="region of interest" description="Disordered" evidence="3">
    <location>
        <begin position="1"/>
        <end position="31"/>
    </location>
</feature>
<comment type="caution">
    <text evidence="5">The sequence shown here is derived from an EMBL/GenBank/DDBJ whole genome shotgun (WGS) entry which is preliminary data.</text>
</comment>
<accession>A0ABR1T4P8</accession>
<evidence type="ECO:0000313" key="6">
    <source>
        <dbReference type="Proteomes" id="UP001480595"/>
    </source>
</evidence>
<dbReference type="Proteomes" id="UP001480595">
    <property type="component" value="Unassembled WGS sequence"/>
</dbReference>
<dbReference type="InterPro" id="IPR036770">
    <property type="entry name" value="Ankyrin_rpt-contain_sf"/>
</dbReference>
<dbReference type="SUPFAM" id="SSF52540">
    <property type="entry name" value="P-loop containing nucleoside triphosphate hydrolases"/>
    <property type="match status" value="1"/>
</dbReference>
<dbReference type="SUPFAM" id="SSF48403">
    <property type="entry name" value="Ankyrin repeat"/>
    <property type="match status" value="1"/>
</dbReference>
<dbReference type="PROSITE" id="PS50088">
    <property type="entry name" value="ANK_REPEAT"/>
    <property type="match status" value="1"/>
</dbReference>
<gene>
    <name evidence="5" type="ORF">PG994_014573</name>
</gene>
<dbReference type="PANTHER" id="PTHR10039:SF5">
    <property type="entry name" value="NACHT DOMAIN-CONTAINING PROTEIN"/>
    <property type="match status" value="1"/>
</dbReference>
<dbReference type="PROSITE" id="PS50297">
    <property type="entry name" value="ANK_REP_REGION"/>
    <property type="match status" value="1"/>
</dbReference>
<dbReference type="RefSeq" id="XP_066709111.1">
    <property type="nucleotide sequence ID" value="XM_066865982.1"/>
</dbReference>
<dbReference type="InterPro" id="IPR002110">
    <property type="entry name" value="Ankyrin_rpt"/>
</dbReference>
<dbReference type="EMBL" id="JAQQWL010000015">
    <property type="protein sequence ID" value="KAK8041566.1"/>
    <property type="molecule type" value="Genomic_DNA"/>
</dbReference>
<dbReference type="Gene3D" id="3.40.50.300">
    <property type="entry name" value="P-loop containing nucleotide triphosphate hydrolases"/>
    <property type="match status" value="1"/>
</dbReference>
<dbReference type="GeneID" id="92099045"/>
<keyword evidence="1" id="KW-0677">Repeat</keyword>
<proteinExistence type="predicted"/>
<evidence type="ECO:0000256" key="2">
    <source>
        <dbReference type="PROSITE-ProRule" id="PRU00023"/>
    </source>
</evidence>
<evidence type="ECO:0000259" key="4">
    <source>
        <dbReference type="Pfam" id="PF24883"/>
    </source>
</evidence>
<dbReference type="Pfam" id="PF24883">
    <property type="entry name" value="NPHP3_N"/>
    <property type="match status" value="1"/>
</dbReference>
<dbReference type="PANTHER" id="PTHR10039">
    <property type="entry name" value="AMELOGENIN"/>
    <property type="match status" value="1"/>
</dbReference>
<organism evidence="5 6">
    <name type="scientific">Apiospora phragmitis</name>
    <dbReference type="NCBI Taxonomy" id="2905665"/>
    <lineage>
        <taxon>Eukaryota</taxon>
        <taxon>Fungi</taxon>
        <taxon>Dikarya</taxon>
        <taxon>Ascomycota</taxon>
        <taxon>Pezizomycotina</taxon>
        <taxon>Sordariomycetes</taxon>
        <taxon>Xylariomycetidae</taxon>
        <taxon>Amphisphaeriales</taxon>
        <taxon>Apiosporaceae</taxon>
        <taxon>Apiospora</taxon>
    </lineage>
</organism>
<dbReference type="InterPro" id="IPR027417">
    <property type="entry name" value="P-loop_NTPase"/>
</dbReference>
<dbReference type="Gene3D" id="1.25.40.20">
    <property type="entry name" value="Ankyrin repeat-containing domain"/>
    <property type="match status" value="1"/>
</dbReference>
<evidence type="ECO:0000313" key="5">
    <source>
        <dbReference type="EMBL" id="KAK8041566.1"/>
    </source>
</evidence>
<feature type="domain" description="Nephrocystin 3-like N-terminal" evidence="4">
    <location>
        <begin position="79"/>
        <end position="257"/>
    </location>
</feature>
<sequence length="601" mass="68290">MSPNTTNNHGPGPQNTATGSGEQNNNDRNGWQFNHSTIYGYPFHNPQNKLPDGKEACLRSLVFHAIHARRDNIASAHPDTCDWLFRTSEFQEWRNPASFPTHNGVLWIKGKPGAGKSTLMKHVYLRYQNDFFRDHLIVAFFFNARGETLEKTPLGMLRSIVYQLLQNDDALYERFVPSFREKQRTSWEGDWQWRQSELKEFIRSAVNQPLSRPLLFLVDALDECDESEVREVVEFLETLSVEASRDDVPLQVCLSSRHYPSIGMQKVLELAVEKSPDHKNDIAKYIGKKLRIREDEIEAAIKRRADGVFLWVVIVVSLLNKAYDEGRVEAIRTTLKEVPSSLEEIFDTILGKDVTDASETILVLQWVLLSQRPLKPQELFAAVVKTALPTIELVQRRITTASKGLAEVRIGEADSVQFIHLSVSDFLFRQKRLQILDPTLGPEPLTASHGRLWARCWSSLQQVDMAKKNIFNHAERALSQDVMVGKNREPEYRGGSPHSSDISPTTGIQQWLRKSNGWFQRWKEFVIATNSEEEFKLERGRAMAERCNVHAQGGKYGNALQAASYQGEEEVVRLLLEKGADVHAQGGYFGNTLQAASFKGS</sequence>
<name>A0ABR1T4P8_9PEZI</name>
<keyword evidence="6" id="KW-1185">Reference proteome</keyword>
<dbReference type="InterPro" id="IPR056884">
    <property type="entry name" value="NPHP3-like_N"/>
</dbReference>
<reference evidence="5 6" key="1">
    <citation type="submission" date="2023-01" db="EMBL/GenBank/DDBJ databases">
        <title>Analysis of 21 Apiospora genomes using comparative genomics revels a genus with tremendous synthesis potential of carbohydrate active enzymes and secondary metabolites.</title>
        <authorList>
            <person name="Sorensen T."/>
        </authorList>
    </citation>
    <scope>NUCLEOTIDE SEQUENCE [LARGE SCALE GENOMIC DNA]</scope>
    <source>
        <strain evidence="5 6">CBS 135458</strain>
    </source>
</reference>
<protein>
    <submittedName>
        <fullName evidence="5">Ankyrin repeat-containing protein</fullName>
    </submittedName>
</protein>
<evidence type="ECO:0000256" key="3">
    <source>
        <dbReference type="SAM" id="MobiDB-lite"/>
    </source>
</evidence>